<feature type="region of interest" description="Disordered" evidence="1">
    <location>
        <begin position="44"/>
        <end position="66"/>
    </location>
</feature>
<sequence length="66" mass="7287">YHQNNKVAYVDVSNSFSNIIMYKIEEAAEDGVVCVSDRPHRGDVHFQGEAETSTAAEDDVHSSCGR</sequence>
<keyword evidence="3" id="KW-1185">Reference proteome</keyword>
<evidence type="ECO:0000256" key="1">
    <source>
        <dbReference type="SAM" id="MobiDB-lite"/>
    </source>
</evidence>
<name>A0ABD0LF04_9CAEN</name>
<evidence type="ECO:0000313" key="2">
    <source>
        <dbReference type="EMBL" id="KAK7497604.1"/>
    </source>
</evidence>
<organism evidence="2 3">
    <name type="scientific">Batillaria attramentaria</name>
    <dbReference type="NCBI Taxonomy" id="370345"/>
    <lineage>
        <taxon>Eukaryota</taxon>
        <taxon>Metazoa</taxon>
        <taxon>Spiralia</taxon>
        <taxon>Lophotrochozoa</taxon>
        <taxon>Mollusca</taxon>
        <taxon>Gastropoda</taxon>
        <taxon>Caenogastropoda</taxon>
        <taxon>Sorbeoconcha</taxon>
        <taxon>Cerithioidea</taxon>
        <taxon>Batillariidae</taxon>
        <taxon>Batillaria</taxon>
    </lineage>
</organism>
<dbReference type="EMBL" id="JACVVK020000057">
    <property type="protein sequence ID" value="KAK7497604.1"/>
    <property type="molecule type" value="Genomic_DNA"/>
</dbReference>
<proteinExistence type="predicted"/>
<gene>
    <name evidence="2" type="ORF">BaRGS_00011244</name>
</gene>
<feature type="non-terminal residue" evidence="2">
    <location>
        <position position="1"/>
    </location>
</feature>
<reference evidence="2 3" key="1">
    <citation type="journal article" date="2023" name="Sci. Data">
        <title>Genome assembly of the Korean intertidal mud-creeper Batillaria attramentaria.</title>
        <authorList>
            <person name="Patra A.K."/>
            <person name="Ho P.T."/>
            <person name="Jun S."/>
            <person name="Lee S.J."/>
            <person name="Kim Y."/>
            <person name="Won Y.J."/>
        </authorList>
    </citation>
    <scope>NUCLEOTIDE SEQUENCE [LARGE SCALE GENOMIC DNA]</scope>
    <source>
        <strain evidence="2">Wonlab-2016</strain>
    </source>
</reference>
<feature type="non-terminal residue" evidence="2">
    <location>
        <position position="66"/>
    </location>
</feature>
<evidence type="ECO:0000313" key="3">
    <source>
        <dbReference type="Proteomes" id="UP001519460"/>
    </source>
</evidence>
<comment type="caution">
    <text evidence="2">The sequence shown here is derived from an EMBL/GenBank/DDBJ whole genome shotgun (WGS) entry which is preliminary data.</text>
</comment>
<protein>
    <submittedName>
        <fullName evidence="2">Uncharacterized protein</fullName>
    </submittedName>
</protein>
<dbReference type="AlphaFoldDB" id="A0ABD0LF04"/>
<accession>A0ABD0LF04</accession>
<dbReference type="Proteomes" id="UP001519460">
    <property type="component" value="Unassembled WGS sequence"/>
</dbReference>